<evidence type="ECO:0000256" key="7">
    <source>
        <dbReference type="ARBA" id="ARBA00023027"/>
    </source>
</evidence>
<dbReference type="EMBL" id="CP002279">
    <property type="protein sequence ID" value="AEH90863.1"/>
    <property type="molecule type" value="Genomic_DNA"/>
</dbReference>
<evidence type="ECO:0000256" key="13">
    <source>
        <dbReference type="SAM" id="MobiDB-lite"/>
    </source>
</evidence>
<comment type="subcellular location">
    <subcellularLocation>
        <location evidence="2">Golgi apparatus membrane</location>
        <topology evidence="2">Single-pass type II membrane protein</topology>
    </subcellularLocation>
    <subcellularLocation>
        <location evidence="12">Golgi apparatus</location>
        <location evidence="12">Golgi stack membrane</location>
    </subcellularLocation>
</comment>
<keyword evidence="8" id="KW-0333">Golgi apparatus</keyword>
<keyword evidence="3" id="KW-0812">Transmembrane</keyword>
<feature type="domain" description="NAD-dependent epimerase/dehydratase" evidence="14">
    <location>
        <begin position="13"/>
        <end position="249"/>
    </location>
</feature>
<dbReference type="PANTHER" id="PTHR43078">
    <property type="entry name" value="UDP-GLUCURONIC ACID DECARBOXYLASE-RELATED"/>
    <property type="match status" value="1"/>
</dbReference>
<keyword evidence="5" id="KW-0735">Signal-anchor</keyword>
<dbReference type="SUPFAM" id="SSF51735">
    <property type="entry name" value="NAD(P)-binding Rossmann-fold domains"/>
    <property type="match status" value="1"/>
</dbReference>
<keyword evidence="10" id="KW-0325">Glycoprotein</keyword>
<evidence type="ECO:0000256" key="4">
    <source>
        <dbReference type="ARBA" id="ARBA00022793"/>
    </source>
</evidence>
<feature type="compositionally biased region" description="Basic residues" evidence="13">
    <location>
        <begin position="421"/>
        <end position="431"/>
    </location>
</feature>
<dbReference type="InterPro" id="IPR001509">
    <property type="entry name" value="Epimerase_deHydtase"/>
</dbReference>
<gene>
    <name evidence="15" type="ordered locus">Mesop_6541</name>
</gene>
<dbReference type="AlphaFoldDB" id="F7Y7J0"/>
<keyword evidence="9" id="KW-0472">Membrane</keyword>
<keyword evidence="7" id="KW-0520">NAD</keyword>
<dbReference type="GO" id="GO:0042732">
    <property type="term" value="P:D-xylose metabolic process"/>
    <property type="evidence" value="ECO:0007669"/>
    <property type="project" value="InterPro"/>
</dbReference>
<evidence type="ECO:0000256" key="6">
    <source>
        <dbReference type="ARBA" id="ARBA00022989"/>
    </source>
</evidence>
<evidence type="ECO:0000256" key="8">
    <source>
        <dbReference type="ARBA" id="ARBA00023034"/>
    </source>
</evidence>
<evidence type="ECO:0000259" key="14">
    <source>
        <dbReference type="Pfam" id="PF01370"/>
    </source>
</evidence>
<feature type="region of interest" description="Disordered" evidence="13">
    <location>
        <begin position="407"/>
        <end position="431"/>
    </location>
</feature>
<evidence type="ECO:0000256" key="10">
    <source>
        <dbReference type="ARBA" id="ARBA00023180"/>
    </source>
</evidence>
<dbReference type="GO" id="GO:0048040">
    <property type="term" value="F:UDP-glucuronate decarboxylase activity"/>
    <property type="evidence" value="ECO:0007669"/>
    <property type="project" value="TreeGrafter"/>
</dbReference>
<dbReference type="FunFam" id="3.40.50.720:FF:000065">
    <property type="entry name" value="UDP-glucuronic acid decarboxylase 1"/>
    <property type="match status" value="1"/>
</dbReference>
<dbReference type="GO" id="GO:0033320">
    <property type="term" value="P:UDP-D-xylose biosynthetic process"/>
    <property type="evidence" value="ECO:0007669"/>
    <property type="project" value="UniProtKB-UniPathway"/>
</dbReference>
<keyword evidence="4" id="KW-0210">Decarboxylase</keyword>
<dbReference type="Pfam" id="PF01370">
    <property type="entry name" value="Epimerase"/>
    <property type="match status" value="1"/>
</dbReference>
<keyword evidence="6" id="KW-1133">Transmembrane helix</keyword>
<name>F7Y7J0_MESOW</name>
<proteinExistence type="predicted"/>
<evidence type="ECO:0000313" key="15">
    <source>
        <dbReference type="EMBL" id="AEH90863.1"/>
    </source>
</evidence>
<dbReference type="GO" id="GO:0005737">
    <property type="term" value="C:cytoplasm"/>
    <property type="evidence" value="ECO:0007669"/>
    <property type="project" value="TreeGrafter"/>
</dbReference>
<dbReference type="InterPro" id="IPR036291">
    <property type="entry name" value="NAD(P)-bd_dom_sf"/>
</dbReference>
<evidence type="ECO:0000313" key="16">
    <source>
        <dbReference type="Proteomes" id="UP000001623"/>
    </source>
</evidence>
<evidence type="ECO:0000256" key="12">
    <source>
        <dbReference type="ARBA" id="ARBA00037859"/>
    </source>
</evidence>
<dbReference type="Proteomes" id="UP000001623">
    <property type="component" value="Chromosome"/>
</dbReference>
<dbReference type="PANTHER" id="PTHR43078:SF6">
    <property type="entry name" value="UDP-GLUCURONIC ACID DECARBOXYLASE 1"/>
    <property type="match status" value="1"/>
</dbReference>
<dbReference type="KEGG" id="mop:Mesop_6541"/>
<evidence type="ECO:0000256" key="5">
    <source>
        <dbReference type="ARBA" id="ARBA00022968"/>
    </source>
</evidence>
<comment type="cofactor">
    <cofactor evidence="1">
        <name>NAD(+)</name>
        <dbReference type="ChEBI" id="CHEBI:57540"/>
    </cofactor>
</comment>
<organism evidence="15 16">
    <name type="scientific">Mesorhizobium opportunistum (strain LMG 24607 / HAMBI 3007 / WSM2075)</name>
    <dbReference type="NCBI Taxonomy" id="536019"/>
    <lineage>
        <taxon>Bacteria</taxon>
        <taxon>Pseudomonadati</taxon>
        <taxon>Pseudomonadota</taxon>
        <taxon>Alphaproteobacteria</taxon>
        <taxon>Hyphomicrobiales</taxon>
        <taxon>Phyllobacteriaceae</taxon>
        <taxon>Mesorhizobium</taxon>
    </lineage>
</organism>
<evidence type="ECO:0000256" key="9">
    <source>
        <dbReference type="ARBA" id="ARBA00023136"/>
    </source>
</evidence>
<dbReference type="InterPro" id="IPR044516">
    <property type="entry name" value="UXS-like"/>
</dbReference>
<reference evidence="15 16" key="1">
    <citation type="submission" date="2010-10" db="EMBL/GenBank/DDBJ databases">
        <title>Complete sequence of Mesorhizobium opportunistum WSM2075.</title>
        <authorList>
            <consortium name="US DOE Joint Genome Institute"/>
            <person name="Lucas S."/>
            <person name="Copeland A."/>
            <person name="Lapidus A."/>
            <person name="Cheng J.-F."/>
            <person name="Bruce D."/>
            <person name="Goodwin L."/>
            <person name="Pitluck S."/>
            <person name="Chertkov O."/>
            <person name="Misra M."/>
            <person name="Detter J.C."/>
            <person name="Han C."/>
            <person name="Tapia R."/>
            <person name="Land M."/>
            <person name="Hauser L."/>
            <person name="Kyrpides N."/>
            <person name="Ovchinnikova G."/>
            <person name="Mavrommatis K.M."/>
            <person name="Tiwari R.P."/>
            <person name="Howieson J.G."/>
            <person name="O'Hara G.W."/>
            <person name="Nandasena K.G."/>
            <person name="Woyke T."/>
        </authorList>
    </citation>
    <scope>NUCLEOTIDE SEQUENCE [LARGE SCALE GENOMIC DNA]</scope>
    <source>
        <strain evidence="16">LMG 24607 / HAMBI 3007 / WSM2075</strain>
    </source>
</reference>
<dbReference type="STRING" id="536019.Mesop_6541"/>
<dbReference type="UniPathway" id="UPA00796">
    <property type="reaction ID" value="UER00771"/>
</dbReference>
<dbReference type="CDD" id="cd05230">
    <property type="entry name" value="UGD_SDR_e"/>
    <property type="match status" value="1"/>
</dbReference>
<sequence length="431" mass="47728">MRRSKKAQRTRTVLVAGGAGFLGSHLCEALFRDGYRVICVDNFLTGRIENITSLIGQSRFRLIEQDICNPLELGEPVDRIFNLACAASPPRYQADPIHTTRTCVIGTLNLLELAVCDDARFLQASTSEVYGDPEQHPQREDYLGHVNCTGPRACYDEGKRTAETLCFDYLRADMADVRVARIFNTYGPRMDPADGRIVSNLVMQALEKRPLTIFGDGRQTRSFCYVTDLVEGLLRLMDIEPNPRQPINLGNPGEFTILDLAGLVRELTGTRSPVKFLPLPEDDPRRRRPDIARARSLLGWSPKVPLRQGLLQTVIYFADLGNGAAEPPVAATNRSGAGGFEPGGRDNPDATRVLYAEGEHPTEILVGPDNPRHGERSRAVEAISQGHRADGGRANRRLPATIVHHVSRMLRQPDDDASPTRRSRQHPRAGS</sequence>
<dbReference type="eggNOG" id="COG0451">
    <property type="taxonomic scope" value="Bacteria"/>
</dbReference>
<dbReference type="HOGENOM" id="CLU_007383_4_0_5"/>
<evidence type="ECO:0000256" key="3">
    <source>
        <dbReference type="ARBA" id="ARBA00022692"/>
    </source>
</evidence>
<evidence type="ECO:0000256" key="1">
    <source>
        <dbReference type="ARBA" id="ARBA00001911"/>
    </source>
</evidence>
<evidence type="ECO:0000256" key="11">
    <source>
        <dbReference type="ARBA" id="ARBA00023239"/>
    </source>
</evidence>
<dbReference type="GO" id="GO:0070403">
    <property type="term" value="F:NAD+ binding"/>
    <property type="evidence" value="ECO:0007669"/>
    <property type="project" value="InterPro"/>
</dbReference>
<dbReference type="Gene3D" id="3.40.50.720">
    <property type="entry name" value="NAD(P)-binding Rossmann-like Domain"/>
    <property type="match status" value="1"/>
</dbReference>
<accession>F7Y7J0</accession>
<protein>
    <submittedName>
        <fullName evidence="15">NAD-dependent epimerase/dehydratase</fullName>
    </submittedName>
</protein>
<evidence type="ECO:0000256" key="2">
    <source>
        <dbReference type="ARBA" id="ARBA00004323"/>
    </source>
</evidence>
<keyword evidence="11" id="KW-0456">Lyase</keyword>